<gene>
    <name evidence="4" type="ORF">TTHERM_00419940</name>
</gene>
<keyword evidence="3" id="KW-0812">Transmembrane</keyword>
<evidence type="ECO:0000256" key="2">
    <source>
        <dbReference type="SAM" id="MobiDB-lite"/>
    </source>
</evidence>
<evidence type="ECO:0000313" key="4">
    <source>
        <dbReference type="EMBL" id="EAR85586.2"/>
    </source>
</evidence>
<feature type="transmembrane region" description="Helical" evidence="3">
    <location>
        <begin position="2047"/>
        <end position="2069"/>
    </location>
</feature>
<sequence>MGGQKANNHIDKMFIMSKRMKSQAAQQIDIRQRTIAFYSKVVRPLLKSYNRGRLLGGILIFIQCMQIVSLLFSEKVIQSMEINTEKENKSLDIRDTREFLITQYAKYFRVYILLLDIICSPDDTQQIQNIYYYFGLFCMVFNLFIISFILIRYIFWVFIEYSDFVSEQENNILTGSNYSTVTTIIQQRQNSQWKISNNLISRIFQCYIQVFAITFCDFSIRVLYSEVSALFNVYADPVTKSFGLVILITTIILWLLILVNDFDYSIIENDSLAQRHNFYQYLHLLITIIYIGLRYSSLAGITQTYIYLIFQLLRMIVFYKDFPYFFNFAQQAEMLSICFIVINSLLSVVAAQINKSDFSLLFLISLPVSYKISLMLIRKKDEELLPFMQKEMKVSNLNIANRYIRKLIGLTQLSYEVYANQEKGEGVCFETLYTNHVINCEDDSCFCIKYERNFPQEKEGQSQIKKNLGAKSSNQVFFNGLSILEMHGYEFRRQFIIDYLNNLFDKFFNLSNNSAFKFNYQQYQKETSLQYINGGSHTNVGTTTSVKKMSSINALIRGNRKLNKEYLNSGAIQIRAIYVYYLMQIAKAPAKAFTQVFELRESVLKDLTSLQGKYIVQSLIYDTFESFYHFFCTPDYQNQRLALTQVIEFDYLIKQLKKSMLEGLQKKQSYYEYLYQDFINLNELVRQSETCILQKEIIEQQLIRLFDICPTHPKTFIIADLYIEYFDFKKRRIRNFVSRSKKAMNYLLRKTDRRVDLQGIKSSALFISFRSSLITKSTFSAAKMFSCQINDILNKSFNNLIPDFLVKHTNKYLQALSEEGDMLWIQLGEHFSFIKNAKGYTVPVIIRSKLDIVDGNDFGLTLYLQPSNKKKEYIICDQNFQYLDSTKNITRILSKMIQGIVRQSSLAEKNATKNYLLKKLLRQFNVRNLIPYLMCIEQYEDINDLQDYNDVLGFKDQQRRNLNNNTSILAIPVNAKQISQLGQQVRLDAYEIDKFFTTYPSDSLQFLEISFSVLRQKSYFEPEKYLYYVEIAQIRKFRKQQEINEYIIGLNENLTKLYQSPIQIPLLKTSIFYFHPQKEPTYLLQLENQQSYYIQQDSSRNDLKQQNSQTNNSDNQENLEESAERRRYDYIEEGDMAINSKNKVSTLAATILQNQQSKQDSDGQSPRQITQSFINMSHIEGGKQQAKIQNTQHLNGYEPNNTLNQYSNINIFTQQQIQGSQNNFFSPRSENVALNGHHNSETTFQNSVRDVSIQDNNAREEYYLNYLLNQTQIQQSKIPHDILSSTLNQQAQQSIQELDEKIQQSSSQNNNMRIESFTMTNSLLSPELRRPNKRGALNKNIFQNADESQIQNSISYLNGWQQKKKLIKLKGASDTKIKRLARRNVNKNLTNINVDAIEDDEDDEKQQGQLFNQYSLKDINGSNNQEDQFNNLALQNNQSEDSDYLKKKQKDILRDDSSVRTGESQFYSKKVNIFDIIINKREPAEIFYIKATGFASFFILIVLTFVLYLWLKSNFDTVWLNFTNLKIGPNAIEEYSQVLRNYELSFTPFVIMCLTKAQILPSTYRAAIQQDGANSTTQNTKSIDIIFRQLLSQSQFQDFFFDQQQETQLMLLNQRYQDGSHFTYMNATRGQSLVYLPYYLSYYYKASQEYQNPKNCINFQKLNDIYSQAFTYQNYQVYVDSLVQVSTMSQDNANTILSQTKSLLIFSVVLVEVISSIIVLVVFPVYYTIQGRKEEILKLICTFNPQLIATQIAKYRSAQLNKLFLHDDVEKLLVVRRNSQAVSSNQNTMKFLPITEKKKRTISQTNSLQRFSLKISVITFFVFILLSLNPVLNVLLMRGFFDSFTHNIQEYSLILLTKSYVSLNYLSSYFLINFPIYGFGLENRNKLYRFMDSLVQNNKDRLNDFYNIDNNFQSDRYQIDKYKSVFLTALKNDACQILQDNKNSEFQFNKLVNPDKCGEIFQGKLKQGLIITIKQMFDTISSLNDVGRTPQQNLQFYLGMYLKWVSQNNLQDLDIAYYYLRDSIDLLDKFVVNISQDYFNYLTTIQLIIFIESLVVITFIFLIIGTQFIKSLGSTIYNTTFLFTLLPIDSLIENPYVFNFLSNENRRIKAK</sequence>
<proteinExistence type="predicted"/>
<dbReference type="EMBL" id="GG662536">
    <property type="protein sequence ID" value="EAR85586.2"/>
    <property type="molecule type" value="Genomic_DNA"/>
</dbReference>
<keyword evidence="3" id="KW-1133">Transmembrane helix</keyword>
<organism evidence="4 5">
    <name type="scientific">Tetrahymena thermophila (strain SB210)</name>
    <dbReference type="NCBI Taxonomy" id="312017"/>
    <lineage>
        <taxon>Eukaryota</taxon>
        <taxon>Sar</taxon>
        <taxon>Alveolata</taxon>
        <taxon>Ciliophora</taxon>
        <taxon>Intramacronucleata</taxon>
        <taxon>Oligohymenophorea</taxon>
        <taxon>Hymenostomatida</taxon>
        <taxon>Tetrahymenina</taxon>
        <taxon>Tetrahymenidae</taxon>
        <taxon>Tetrahymena</taxon>
    </lineage>
</organism>
<feature type="transmembrane region" description="Helical" evidence="3">
    <location>
        <begin position="54"/>
        <end position="72"/>
    </location>
</feature>
<name>I7M6P5_TETTS</name>
<feature type="compositionally biased region" description="Low complexity" evidence="2">
    <location>
        <begin position="1105"/>
        <end position="1116"/>
    </location>
</feature>
<keyword evidence="1" id="KW-0175">Coiled coil</keyword>
<feature type="coiled-coil region" evidence="1">
    <location>
        <begin position="1288"/>
        <end position="1315"/>
    </location>
</feature>
<dbReference type="InterPro" id="IPR052994">
    <property type="entry name" value="Tiny_macrocysts_regulators"/>
</dbReference>
<feature type="transmembrane region" description="Helical" evidence="3">
    <location>
        <begin position="2081"/>
        <end position="2101"/>
    </location>
</feature>
<feature type="transmembrane region" description="Helical" evidence="3">
    <location>
        <begin position="1487"/>
        <end position="1511"/>
    </location>
</feature>
<evidence type="ECO:0000256" key="1">
    <source>
        <dbReference type="SAM" id="Coils"/>
    </source>
</evidence>
<feature type="transmembrane region" description="Helical" evidence="3">
    <location>
        <begin position="1703"/>
        <end position="1729"/>
    </location>
</feature>
<feature type="transmembrane region" description="Helical" evidence="3">
    <location>
        <begin position="1817"/>
        <end position="1841"/>
    </location>
</feature>
<keyword evidence="5" id="KW-1185">Reference proteome</keyword>
<feature type="transmembrane region" description="Helical" evidence="3">
    <location>
        <begin position="334"/>
        <end position="353"/>
    </location>
</feature>
<feature type="transmembrane region" description="Helical" evidence="3">
    <location>
        <begin position="244"/>
        <end position="266"/>
    </location>
</feature>
<dbReference type="PANTHER" id="PTHR31600">
    <property type="entry name" value="TINY MACROCYSTS PROTEIN B-RELATED"/>
    <property type="match status" value="1"/>
</dbReference>
<dbReference type="KEGG" id="tet:TTHERM_00419940"/>
<feature type="transmembrane region" description="Helical" evidence="3">
    <location>
        <begin position="278"/>
        <end position="298"/>
    </location>
</feature>
<dbReference type="GeneID" id="7824488"/>
<dbReference type="Proteomes" id="UP000009168">
    <property type="component" value="Unassembled WGS sequence"/>
</dbReference>
<keyword evidence="3" id="KW-0472">Membrane</keyword>
<feature type="transmembrane region" description="Helical" evidence="3">
    <location>
        <begin position="130"/>
        <end position="155"/>
    </location>
</feature>
<dbReference type="PANTHER" id="PTHR31600:SF2">
    <property type="entry name" value="GAMETE ENRICHED GENE 10 PROTEIN-RELATED"/>
    <property type="match status" value="1"/>
</dbReference>
<evidence type="ECO:0000313" key="5">
    <source>
        <dbReference type="Proteomes" id="UP000009168"/>
    </source>
</evidence>
<reference evidence="5" key="1">
    <citation type="journal article" date="2006" name="PLoS Biol.">
        <title>Macronuclear genome sequence of the ciliate Tetrahymena thermophila, a model eukaryote.</title>
        <authorList>
            <person name="Eisen J.A."/>
            <person name="Coyne R.S."/>
            <person name="Wu M."/>
            <person name="Wu D."/>
            <person name="Thiagarajan M."/>
            <person name="Wortman J.R."/>
            <person name="Badger J.H."/>
            <person name="Ren Q."/>
            <person name="Amedeo P."/>
            <person name="Jones K.M."/>
            <person name="Tallon L.J."/>
            <person name="Delcher A.L."/>
            <person name="Salzberg S.L."/>
            <person name="Silva J.C."/>
            <person name="Haas B.J."/>
            <person name="Majoros W.H."/>
            <person name="Farzad M."/>
            <person name="Carlton J.M."/>
            <person name="Smith R.K. Jr."/>
            <person name="Garg J."/>
            <person name="Pearlman R.E."/>
            <person name="Karrer K.M."/>
            <person name="Sun L."/>
            <person name="Manning G."/>
            <person name="Elde N.C."/>
            <person name="Turkewitz A.P."/>
            <person name="Asai D.J."/>
            <person name="Wilkes D.E."/>
            <person name="Wang Y."/>
            <person name="Cai H."/>
            <person name="Collins K."/>
            <person name="Stewart B.A."/>
            <person name="Lee S.R."/>
            <person name="Wilamowska K."/>
            <person name="Weinberg Z."/>
            <person name="Ruzzo W.L."/>
            <person name="Wloga D."/>
            <person name="Gaertig J."/>
            <person name="Frankel J."/>
            <person name="Tsao C.-C."/>
            <person name="Gorovsky M.A."/>
            <person name="Keeling P.J."/>
            <person name="Waller R.F."/>
            <person name="Patron N.J."/>
            <person name="Cherry J.M."/>
            <person name="Stover N.A."/>
            <person name="Krieger C.J."/>
            <person name="del Toro C."/>
            <person name="Ryder H.F."/>
            <person name="Williamson S.C."/>
            <person name="Barbeau R.A."/>
            <person name="Hamilton E.P."/>
            <person name="Orias E."/>
        </authorList>
    </citation>
    <scope>NUCLEOTIDE SEQUENCE [LARGE SCALE GENOMIC DNA]</scope>
    <source>
        <strain evidence="5">SB210</strain>
    </source>
</reference>
<feature type="region of interest" description="Disordered" evidence="2">
    <location>
        <begin position="1097"/>
        <end position="1123"/>
    </location>
</feature>
<protein>
    <submittedName>
        <fullName evidence="4">Iron hydrogenase small subunit family protein, putative</fullName>
    </submittedName>
</protein>
<feature type="transmembrane region" description="Helical" evidence="3">
    <location>
        <begin position="359"/>
        <end position="377"/>
    </location>
</feature>
<accession>I7M6P5</accession>
<dbReference type="InParanoid" id="I7M6P5"/>
<evidence type="ECO:0000256" key="3">
    <source>
        <dbReference type="SAM" id="Phobius"/>
    </source>
</evidence>
<dbReference type="RefSeq" id="XP_001033249.2">
    <property type="nucleotide sequence ID" value="XM_001033249.2"/>
</dbReference>